<feature type="region of interest" description="Disordered" evidence="1">
    <location>
        <begin position="13"/>
        <end position="55"/>
    </location>
</feature>
<evidence type="ECO:0000313" key="2">
    <source>
        <dbReference type="EnsemblMetazoa" id="AARA012076-PA"/>
    </source>
</evidence>
<accession>A0A182IEP9</accession>
<proteinExistence type="predicted"/>
<feature type="compositionally biased region" description="Low complexity" evidence="1">
    <location>
        <begin position="26"/>
        <end position="35"/>
    </location>
</feature>
<sequence>MDVSFPYLGSGVDMSSDNNIADPVLSDSEFSSLTSSDEEESNDSDENNMECPNVPNGISFEDGLRRWALETNQRHCAINSLLALVYGMPKIPVMMVAIYCGECKPDSVEEYLGEFVTEFNELQIKGLFINGKKIKVLPRAIIADSPARAFLKGVVCFNAAEGCLKCLNIAKKDPDTKRMYFEGIGATKRTYTLFKG</sequence>
<keyword evidence="3" id="KW-1185">Reference proteome</keyword>
<dbReference type="AlphaFoldDB" id="A0A182IEP9"/>
<dbReference type="PANTHER" id="PTHR33053">
    <property type="entry name" value="PROTEIN, PUTATIVE-RELATED"/>
    <property type="match status" value="1"/>
</dbReference>
<dbReference type="EMBL" id="APCN01009201">
    <property type="status" value="NOT_ANNOTATED_CDS"/>
    <property type="molecule type" value="Genomic_DNA"/>
</dbReference>
<evidence type="ECO:0000313" key="3">
    <source>
        <dbReference type="Proteomes" id="UP000075840"/>
    </source>
</evidence>
<dbReference type="PANTHER" id="PTHR33053:SF9">
    <property type="entry name" value="AGAP000105-PA"/>
    <property type="match status" value="1"/>
</dbReference>
<protein>
    <submittedName>
        <fullName evidence="2">Uncharacterized protein</fullName>
    </submittedName>
</protein>
<dbReference type="EnsemblMetazoa" id="AARA012076-RA">
    <property type="protein sequence ID" value="AARA012076-PA"/>
    <property type="gene ID" value="AARA012076"/>
</dbReference>
<feature type="compositionally biased region" description="Acidic residues" evidence="1">
    <location>
        <begin position="36"/>
        <end position="48"/>
    </location>
</feature>
<reference evidence="2" key="1">
    <citation type="submission" date="2022-08" db="UniProtKB">
        <authorList>
            <consortium name="EnsemblMetazoa"/>
        </authorList>
    </citation>
    <scope>IDENTIFICATION</scope>
    <source>
        <strain evidence="2">Dongola</strain>
    </source>
</reference>
<dbReference type="Proteomes" id="UP000075840">
    <property type="component" value="Unassembled WGS sequence"/>
</dbReference>
<organism evidence="2 3">
    <name type="scientific">Anopheles arabiensis</name>
    <name type="common">Mosquito</name>
    <dbReference type="NCBI Taxonomy" id="7173"/>
    <lineage>
        <taxon>Eukaryota</taxon>
        <taxon>Metazoa</taxon>
        <taxon>Ecdysozoa</taxon>
        <taxon>Arthropoda</taxon>
        <taxon>Hexapoda</taxon>
        <taxon>Insecta</taxon>
        <taxon>Pterygota</taxon>
        <taxon>Neoptera</taxon>
        <taxon>Endopterygota</taxon>
        <taxon>Diptera</taxon>
        <taxon>Nematocera</taxon>
        <taxon>Culicoidea</taxon>
        <taxon>Culicidae</taxon>
        <taxon>Anophelinae</taxon>
        <taxon>Anopheles</taxon>
    </lineage>
</organism>
<name>A0A182IEP9_ANOAR</name>
<dbReference type="VEuPathDB" id="VectorBase:AARA21_011132"/>
<dbReference type="VEuPathDB" id="VectorBase:AARA012076"/>
<evidence type="ECO:0000256" key="1">
    <source>
        <dbReference type="SAM" id="MobiDB-lite"/>
    </source>
</evidence>